<dbReference type="SUPFAM" id="SSF52058">
    <property type="entry name" value="L domain-like"/>
    <property type="match status" value="1"/>
</dbReference>
<keyword evidence="5" id="KW-0677">Repeat</keyword>
<feature type="domain" description="Immunoglobulin" evidence="13">
    <location>
        <begin position="151"/>
        <end position="236"/>
    </location>
</feature>
<accession>A0A8J9ZGH0</accession>
<keyword evidence="3" id="KW-0812">Transmembrane</keyword>
<dbReference type="InterPro" id="IPR050541">
    <property type="entry name" value="LRR_TM_domain-containing"/>
</dbReference>
<dbReference type="InterPro" id="IPR003599">
    <property type="entry name" value="Ig_sub"/>
</dbReference>
<name>A0A8J9ZGH0_BRALA</name>
<evidence type="ECO:0000259" key="13">
    <source>
        <dbReference type="SMART" id="SM00409"/>
    </source>
</evidence>
<keyword evidence="4" id="KW-0732">Signal</keyword>
<dbReference type="FunFam" id="2.60.40.10:FF:000076">
    <property type="entry name" value="Leucine-rich repeat and Ig domain-containing 4"/>
    <property type="match status" value="1"/>
</dbReference>
<evidence type="ECO:0000256" key="9">
    <source>
        <dbReference type="ARBA" id="ARBA00023180"/>
    </source>
</evidence>
<feature type="domain" description="Immunoglobulin subtype 2" evidence="12">
    <location>
        <begin position="157"/>
        <end position="225"/>
    </location>
</feature>
<evidence type="ECO:0000256" key="5">
    <source>
        <dbReference type="ARBA" id="ARBA00022737"/>
    </source>
</evidence>
<evidence type="ECO:0000259" key="11">
    <source>
        <dbReference type="SMART" id="SM00082"/>
    </source>
</evidence>
<proteinExistence type="predicted"/>
<gene>
    <name evidence="14" type="primary">LRRC4</name>
    <name evidence="14" type="ORF">BLAG_LOCUS13616</name>
</gene>
<evidence type="ECO:0000256" key="10">
    <source>
        <dbReference type="ARBA" id="ARBA00023319"/>
    </source>
</evidence>
<keyword evidence="2" id="KW-0433">Leucine-rich repeat</keyword>
<keyword evidence="9" id="KW-0325">Glycoprotein</keyword>
<evidence type="ECO:0000256" key="2">
    <source>
        <dbReference type="ARBA" id="ARBA00022614"/>
    </source>
</evidence>
<dbReference type="SMART" id="SM00082">
    <property type="entry name" value="LRRCT"/>
    <property type="match status" value="1"/>
</dbReference>
<dbReference type="Gene3D" id="2.60.40.10">
    <property type="entry name" value="Immunoglobulins"/>
    <property type="match status" value="1"/>
</dbReference>
<evidence type="ECO:0000256" key="7">
    <source>
        <dbReference type="ARBA" id="ARBA00023136"/>
    </source>
</evidence>
<dbReference type="AlphaFoldDB" id="A0A8J9ZGH0"/>
<evidence type="ECO:0000259" key="12">
    <source>
        <dbReference type="SMART" id="SM00408"/>
    </source>
</evidence>
<dbReference type="InterPro" id="IPR013783">
    <property type="entry name" value="Ig-like_fold"/>
</dbReference>
<dbReference type="OrthoDB" id="6127080at2759"/>
<dbReference type="PANTHER" id="PTHR24369">
    <property type="entry name" value="ANTIGEN BSP, PUTATIVE-RELATED"/>
    <property type="match status" value="1"/>
</dbReference>
<keyword evidence="8" id="KW-1015">Disulfide bond</keyword>
<dbReference type="GO" id="GO:0005886">
    <property type="term" value="C:plasma membrane"/>
    <property type="evidence" value="ECO:0007669"/>
    <property type="project" value="TreeGrafter"/>
</dbReference>
<evidence type="ECO:0000256" key="3">
    <source>
        <dbReference type="ARBA" id="ARBA00022692"/>
    </source>
</evidence>
<dbReference type="InterPro" id="IPR003598">
    <property type="entry name" value="Ig_sub2"/>
</dbReference>
<evidence type="ECO:0000256" key="8">
    <source>
        <dbReference type="ARBA" id="ARBA00023157"/>
    </source>
</evidence>
<dbReference type="PANTHER" id="PTHR24369:SF210">
    <property type="entry name" value="CHAOPTIN-RELATED"/>
    <property type="match status" value="1"/>
</dbReference>
<keyword evidence="10" id="KW-0393">Immunoglobulin domain</keyword>
<dbReference type="EMBL" id="OV696687">
    <property type="protein sequence ID" value="CAH1254070.1"/>
    <property type="molecule type" value="Genomic_DNA"/>
</dbReference>
<evidence type="ECO:0000313" key="14">
    <source>
        <dbReference type="EMBL" id="CAH1254070.1"/>
    </source>
</evidence>
<dbReference type="Gene3D" id="3.80.10.10">
    <property type="entry name" value="Ribonuclease Inhibitor"/>
    <property type="match status" value="1"/>
</dbReference>
<dbReference type="Pfam" id="PF07679">
    <property type="entry name" value="I-set"/>
    <property type="match status" value="1"/>
</dbReference>
<keyword evidence="6" id="KW-1133">Transmembrane helix</keyword>
<evidence type="ECO:0000313" key="15">
    <source>
        <dbReference type="Proteomes" id="UP000838412"/>
    </source>
</evidence>
<reference evidence="14" key="1">
    <citation type="submission" date="2022-01" db="EMBL/GenBank/DDBJ databases">
        <authorList>
            <person name="Braso-Vives M."/>
        </authorList>
    </citation>
    <scope>NUCLEOTIDE SEQUENCE</scope>
</reference>
<evidence type="ECO:0000256" key="4">
    <source>
        <dbReference type="ARBA" id="ARBA00022729"/>
    </source>
</evidence>
<dbReference type="SUPFAM" id="SSF48726">
    <property type="entry name" value="Immunoglobulin"/>
    <property type="match status" value="1"/>
</dbReference>
<dbReference type="InterPro" id="IPR000483">
    <property type="entry name" value="Cys-rich_flank_reg_C"/>
</dbReference>
<dbReference type="SMART" id="SM00408">
    <property type="entry name" value="IGc2"/>
    <property type="match status" value="1"/>
</dbReference>
<dbReference type="InterPro" id="IPR036179">
    <property type="entry name" value="Ig-like_dom_sf"/>
</dbReference>
<dbReference type="InterPro" id="IPR013098">
    <property type="entry name" value="Ig_I-set"/>
</dbReference>
<protein>
    <submittedName>
        <fullName evidence="14">LRRC4 protein</fullName>
    </submittedName>
</protein>
<dbReference type="InterPro" id="IPR032675">
    <property type="entry name" value="LRR_dom_sf"/>
</dbReference>
<dbReference type="SMART" id="SM00409">
    <property type="entry name" value="IG"/>
    <property type="match status" value="1"/>
</dbReference>
<keyword evidence="15" id="KW-1185">Reference proteome</keyword>
<evidence type="ECO:0000256" key="1">
    <source>
        <dbReference type="ARBA" id="ARBA00004167"/>
    </source>
</evidence>
<sequence>MRRSVTIRFFVRISLCPLVYIGPDAFKHGLFHVGLENTKLRVIDESAFNSSQGIKSLTLNNNSLNYLPELVFAPLTFYGDPQETLLLDDNPWRCDCQMRDYAKWLQSALNIWVLHCDAPQSLHGKVLRDVPVDQLTCDCPHLTSPNISTAGSTTVVPAGQRAVLKCGVTCCPAAAVVWTTPAGMKLSVDSDVTGISVSDDGALVIASATSANSGSYTCLAANYLGKDQATVQLTVTGSIK</sequence>
<keyword evidence="7" id="KW-0472">Membrane</keyword>
<comment type="subcellular location">
    <subcellularLocation>
        <location evidence="1">Membrane</location>
        <topology evidence="1">Single-pass membrane protein</topology>
    </subcellularLocation>
</comment>
<dbReference type="Proteomes" id="UP000838412">
    <property type="component" value="Chromosome 2"/>
</dbReference>
<evidence type="ECO:0000256" key="6">
    <source>
        <dbReference type="ARBA" id="ARBA00022989"/>
    </source>
</evidence>
<organism evidence="14 15">
    <name type="scientific">Branchiostoma lanceolatum</name>
    <name type="common">Common lancelet</name>
    <name type="synonym">Amphioxus lanceolatum</name>
    <dbReference type="NCBI Taxonomy" id="7740"/>
    <lineage>
        <taxon>Eukaryota</taxon>
        <taxon>Metazoa</taxon>
        <taxon>Chordata</taxon>
        <taxon>Cephalochordata</taxon>
        <taxon>Leptocardii</taxon>
        <taxon>Amphioxiformes</taxon>
        <taxon>Branchiostomatidae</taxon>
        <taxon>Branchiostoma</taxon>
    </lineage>
</organism>
<feature type="domain" description="LRRCT" evidence="11">
    <location>
        <begin position="90"/>
        <end position="138"/>
    </location>
</feature>